<evidence type="ECO:0000313" key="1">
    <source>
        <dbReference type="EMBL" id="KAB2616200.1"/>
    </source>
</evidence>
<protein>
    <submittedName>
        <fullName evidence="1">Bipolar kinesin KRP-130-like</fullName>
    </submittedName>
</protein>
<reference evidence="1 2" key="1">
    <citation type="submission" date="2019-09" db="EMBL/GenBank/DDBJ databases">
        <authorList>
            <person name="Ou C."/>
        </authorList>
    </citation>
    <scope>NUCLEOTIDE SEQUENCE [LARGE SCALE GENOMIC DNA]</scope>
    <source>
        <strain evidence="1">S2</strain>
        <tissue evidence="1">Leaf</tissue>
    </source>
</reference>
<sequence length="71" mass="8097">MDEESAFLVNDDQLKKESRHPLTLNLQLYLDHVGVWFEMPGKQAKKAACIFGKEARKFSKEKSASGEEKNV</sequence>
<name>A0A5N5GSK9_9ROSA</name>
<reference evidence="2" key="2">
    <citation type="submission" date="2019-10" db="EMBL/GenBank/DDBJ databases">
        <title>A de novo genome assembly of a pear dwarfing rootstock.</title>
        <authorList>
            <person name="Wang F."/>
            <person name="Wang J."/>
            <person name="Li S."/>
            <person name="Zhang Y."/>
            <person name="Fang M."/>
            <person name="Ma L."/>
            <person name="Zhao Y."/>
            <person name="Jiang S."/>
        </authorList>
    </citation>
    <scope>NUCLEOTIDE SEQUENCE [LARGE SCALE GENOMIC DNA]</scope>
</reference>
<organism evidence="1 2">
    <name type="scientific">Pyrus ussuriensis x Pyrus communis</name>
    <dbReference type="NCBI Taxonomy" id="2448454"/>
    <lineage>
        <taxon>Eukaryota</taxon>
        <taxon>Viridiplantae</taxon>
        <taxon>Streptophyta</taxon>
        <taxon>Embryophyta</taxon>
        <taxon>Tracheophyta</taxon>
        <taxon>Spermatophyta</taxon>
        <taxon>Magnoliopsida</taxon>
        <taxon>eudicotyledons</taxon>
        <taxon>Gunneridae</taxon>
        <taxon>Pentapetalae</taxon>
        <taxon>rosids</taxon>
        <taxon>fabids</taxon>
        <taxon>Rosales</taxon>
        <taxon>Rosaceae</taxon>
        <taxon>Amygdaloideae</taxon>
        <taxon>Maleae</taxon>
        <taxon>Pyrus</taxon>
    </lineage>
</organism>
<accession>A0A5N5GSK9</accession>
<comment type="caution">
    <text evidence="1">The sequence shown here is derived from an EMBL/GenBank/DDBJ whole genome shotgun (WGS) entry which is preliminary data.</text>
</comment>
<dbReference type="EMBL" id="SMOL01000402">
    <property type="protein sequence ID" value="KAB2616200.1"/>
    <property type="molecule type" value="Genomic_DNA"/>
</dbReference>
<gene>
    <name evidence="1" type="ORF">D8674_022788</name>
</gene>
<dbReference type="AlphaFoldDB" id="A0A5N5GSK9"/>
<dbReference type="Proteomes" id="UP000327157">
    <property type="component" value="Chromosome 3"/>
</dbReference>
<evidence type="ECO:0000313" key="2">
    <source>
        <dbReference type="Proteomes" id="UP000327157"/>
    </source>
</evidence>
<proteinExistence type="predicted"/>
<reference evidence="1 2" key="3">
    <citation type="submission" date="2019-11" db="EMBL/GenBank/DDBJ databases">
        <title>A de novo genome assembly of a pear dwarfing rootstock.</title>
        <authorList>
            <person name="Wang F."/>
            <person name="Wang J."/>
            <person name="Li S."/>
            <person name="Zhang Y."/>
            <person name="Fang M."/>
            <person name="Ma L."/>
            <person name="Zhao Y."/>
            <person name="Jiang S."/>
        </authorList>
    </citation>
    <scope>NUCLEOTIDE SEQUENCE [LARGE SCALE GENOMIC DNA]</scope>
    <source>
        <strain evidence="1">S2</strain>
        <tissue evidence="1">Leaf</tissue>
    </source>
</reference>
<keyword evidence="2" id="KW-1185">Reference proteome</keyword>